<name>A0A7D3XUS7_9BACT</name>
<evidence type="ECO:0000256" key="1">
    <source>
        <dbReference type="ARBA" id="ARBA00004196"/>
    </source>
</evidence>
<dbReference type="PANTHER" id="PTHR30633:SF0">
    <property type="entry name" value="CYTOCHROME C-552"/>
    <property type="match status" value="1"/>
</dbReference>
<comment type="subcellular location">
    <subcellularLocation>
        <location evidence="1">Cell envelope</location>
    </subcellularLocation>
</comment>
<dbReference type="InterPro" id="IPR003321">
    <property type="entry name" value="Cyt_c552"/>
</dbReference>
<dbReference type="GO" id="GO:0030288">
    <property type="term" value="C:outer membrane-bounded periplasmic space"/>
    <property type="evidence" value="ECO:0007669"/>
    <property type="project" value="TreeGrafter"/>
</dbReference>
<dbReference type="AlphaFoldDB" id="A0A7D3XUS7"/>
<dbReference type="GO" id="GO:0042279">
    <property type="term" value="F:nitrite reductase (cytochrome, ammonia-forming) activity"/>
    <property type="evidence" value="ECO:0007669"/>
    <property type="project" value="UniProtKB-EC"/>
</dbReference>
<dbReference type="GO" id="GO:0046872">
    <property type="term" value="F:metal ion binding"/>
    <property type="evidence" value="ECO:0007669"/>
    <property type="project" value="UniProtKB-KW"/>
</dbReference>
<evidence type="ECO:0000256" key="10">
    <source>
        <dbReference type="ARBA" id="ARBA00049131"/>
    </source>
</evidence>
<keyword evidence="13" id="KW-1185">Reference proteome</keyword>
<dbReference type="EC" id="1.7.2.2" evidence="3"/>
<evidence type="ECO:0000256" key="5">
    <source>
        <dbReference type="ARBA" id="ARBA00022723"/>
    </source>
</evidence>
<gene>
    <name evidence="12" type="primary">nrfA</name>
    <name evidence="12" type="ORF">FHG85_05255</name>
</gene>
<keyword evidence="7" id="KW-0106">Calcium</keyword>
<comment type="catalytic activity">
    <reaction evidence="10">
        <text>6 Fe(III)-[cytochrome c] + NH4(+) + 2 H2O = 6 Fe(II)-[cytochrome c] + nitrite + 8 H(+)</text>
        <dbReference type="Rhea" id="RHEA:13089"/>
        <dbReference type="Rhea" id="RHEA-COMP:10350"/>
        <dbReference type="Rhea" id="RHEA-COMP:14399"/>
        <dbReference type="ChEBI" id="CHEBI:15377"/>
        <dbReference type="ChEBI" id="CHEBI:15378"/>
        <dbReference type="ChEBI" id="CHEBI:16301"/>
        <dbReference type="ChEBI" id="CHEBI:28938"/>
        <dbReference type="ChEBI" id="CHEBI:29033"/>
        <dbReference type="ChEBI" id="CHEBI:29034"/>
        <dbReference type="EC" id="1.7.2.2"/>
    </reaction>
</comment>
<dbReference type="Pfam" id="PF02335">
    <property type="entry name" value="Cytochrom_C552"/>
    <property type="match status" value="1"/>
</dbReference>
<protein>
    <recommendedName>
        <fullName evidence="3">nitrite reductase (cytochrome; ammonia-forming)</fullName>
        <ecNumber evidence="3">1.7.2.2</ecNumber>
    </recommendedName>
</protein>
<keyword evidence="8 12" id="KW-0560">Oxidoreductase</keyword>
<evidence type="ECO:0000256" key="4">
    <source>
        <dbReference type="ARBA" id="ARBA00022617"/>
    </source>
</evidence>
<dbReference type="RefSeq" id="WP_173073701.1">
    <property type="nucleotide sequence ID" value="NZ_CP041345.1"/>
</dbReference>
<evidence type="ECO:0000313" key="12">
    <source>
        <dbReference type="EMBL" id="QKG79691.1"/>
    </source>
</evidence>
<sequence>MKTPLSEKIAKRPWIGWALFIGTMAIVFVLGLLAASIVQRRTEANILNTPRYEIAEFEPRNEAWGMAFPREYQTYAQMSDTNFRSKYGGSAFRDLLEEDPRLVILFAGYAFSKDFNQARGHIYAVSDVHNTLRTGTPVDENDGPMTSSCWTCKSPDVARVMSKMDPADFYKSKWSSMLSEIVNPIGCANCHNPKDMTLRLFQLPLKEAYQRKGKDLTASSLNEMRTLVCAQCHVEYYFKGESKYVTFPWDKGLNMEDIEKYYDEYDFADWIHPLSKTPIIKAQHPDFELFQHSIHYQRGVSCADCHMPYVTEGSQKITDHKVQSPLNNMEASCMVCHKQSKEELIRNVYDRQDRVTQQKILLEDILVKAHIEAKYAWEHGATSEMMQPVLKLIRQAQWRWDFVAASHGASFHAPIESLRIVADGISKASEARLELSRVLAKLGHLDSVPMPDISTKEKAQAYVGIDLKKLRAEKEEWKKTKLPKWLEMAKERENAMPLPKRIM</sequence>
<dbReference type="SUPFAM" id="SSF48695">
    <property type="entry name" value="Multiheme cytochromes"/>
    <property type="match status" value="1"/>
</dbReference>
<evidence type="ECO:0000256" key="6">
    <source>
        <dbReference type="ARBA" id="ARBA00022729"/>
    </source>
</evidence>
<evidence type="ECO:0000256" key="7">
    <source>
        <dbReference type="ARBA" id="ARBA00022837"/>
    </source>
</evidence>
<evidence type="ECO:0000313" key="13">
    <source>
        <dbReference type="Proteomes" id="UP000500961"/>
    </source>
</evidence>
<dbReference type="PIRSF" id="PIRSF000243">
    <property type="entry name" value="Cyt_c552"/>
    <property type="match status" value="1"/>
</dbReference>
<dbReference type="Gene3D" id="1.20.140.10">
    <property type="entry name" value="Butyryl-CoA Dehydrogenase, subunit A, domain 3"/>
    <property type="match status" value="1"/>
</dbReference>
<comment type="similarity">
    <text evidence="2">Belongs to the cytochrome c-552 family.</text>
</comment>
<evidence type="ECO:0000256" key="11">
    <source>
        <dbReference type="SAM" id="Phobius"/>
    </source>
</evidence>
<evidence type="ECO:0000256" key="9">
    <source>
        <dbReference type="ARBA" id="ARBA00023004"/>
    </source>
</evidence>
<keyword evidence="11" id="KW-1133">Transmembrane helix</keyword>
<evidence type="ECO:0000256" key="8">
    <source>
        <dbReference type="ARBA" id="ARBA00023002"/>
    </source>
</evidence>
<dbReference type="NCBIfam" id="NF008339">
    <property type="entry name" value="PRK11125.1"/>
    <property type="match status" value="1"/>
</dbReference>
<dbReference type="KEGG" id="ttz:FHG85_05255"/>
<keyword evidence="9" id="KW-0408">Iron</keyword>
<proteinExistence type="inferred from homology"/>
<dbReference type="EMBL" id="CP041345">
    <property type="protein sequence ID" value="QKG79691.1"/>
    <property type="molecule type" value="Genomic_DNA"/>
</dbReference>
<keyword evidence="11" id="KW-0812">Transmembrane</keyword>
<evidence type="ECO:0000256" key="2">
    <source>
        <dbReference type="ARBA" id="ARBA00009288"/>
    </source>
</evidence>
<keyword evidence="4" id="KW-0349">Heme</keyword>
<organism evidence="12 13">
    <name type="scientific">Tenuifilum thalassicum</name>
    <dbReference type="NCBI Taxonomy" id="2590900"/>
    <lineage>
        <taxon>Bacteria</taxon>
        <taxon>Pseudomonadati</taxon>
        <taxon>Bacteroidota</taxon>
        <taxon>Bacteroidia</taxon>
        <taxon>Bacteroidales</taxon>
        <taxon>Tenuifilaceae</taxon>
        <taxon>Tenuifilum</taxon>
    </lineage>
</organism>
<dbReference type="Gene3D" id="1.10.1130.10">
    <property type="entry name" value="Flavocytochrome C3, Chain A"/>
    <property type="match status" value="1"/>
</dbReference>
<feature type="transmembrane region" description="Helical" evidence="11">
    <location>
        <begin position="14"/>
        <end position="38"/>
    </location>
</feature>
<accession>A0A7D3XUS7</accession>
<keyword evidence="6" id="KW-0732">Signal</keyword>
<dbReference type="GO" id="GO:0019645">
    <property type="term" value="P:anaerobic electron transport chain"/>
    <property type="evidence" value="ECO:0007669"/>
    <property type="project" value="TreeGrafter"/>
</dbReference>
<dbReference type="InterPro" id="IPR036280">
    <property type="entry name" value="Multihaem_cyt_sf"/>
</dbReference>
<dbReference type="GO" id="GO:0020037">
    <property type="term" value="F:heme binding"/>
    <property type="evidence" value="ECO:0007669"/>
    <property type="project" value="TreeGrafter"/>
</dbReference>
<dbReference type="CDD" id="cd00548">
    <property type="entry name" value="NrfA-like"/>
    <property type="match status" value="1"/>
</dbReference>
<keyword evidence="11" id="KW-0472">Membrane</keyword>
<dbReference type="Proteomes" id="UP000500961">
    <property type="component" value="Chromosome"/>
</dbReference>
<evidence type="ECO:0000256" key="3">
    <source>
        <dbReference type="ARBA" id="ARBA00011887"/>
    </source>
</evidence>
<reference evidence="12 13" key="1">
    <citation type="submission" date="2019-07" db="EMBL/GenBank/DDBJ databases">
        <title>Thalassofilum flectens gen. nov., sp. nov., a novel moderate thermophilic anaerobe from a shallow sea hot spring in Kunashir Island (Russia), representing a new family in the order Bacteroidales, and proposal of Thalassofilacea fam. nov.</title>
        <authorList>
            <person name="Kochetkova T.V."/>
            <person name="Podosokorskaya O.A."/>
            <person name="Novikov A."/>
            <person name="Elcheninov A.G."/>
            <person name="Toshchakov S.V."/>
            <person name="Kublanov I.V."/>
        </authorList>
    </citation>
    <scope>NUCLEOTIDE SEQUENCE [LARGE SCALE GENOMIC DNA]</scope>
    <source>
        <strain evidence="12 13">38-H</strain>
    </source>
</reference>
<dbReference type="PANTHER" id="PTHR30633">
    <property type="entry name" value="CYTOCHROME C-552 RESPIRATORY NITRITE REDUCTASE"/>
    <property type="match status" value="1"/>
</dbReference>
<keyword evidence="5" id="KW-0479">Metal-binding</keyword>